<sequence>MPKSAIICVDDEVTVLESLEIELQKAFKNQYLYEFAESADEALEVIEELIEDSVNIVVIVSDWLMPGMKGDELLILIHHRFPEVTTILLTGQADREAVERAINEAKIHAYLTKPWNTKELIETIRSGLSKS</sequence>
<dbReference type="InterPro" id="IPR001789">
    <property type="entry name" value="Sig_transdc_resp-reg_receiver"/>
</dbReference>
<keyword evidence="1 2" id="KW-0597">Phosphoprotein</keyword>
<dbReference type="PROSITE" id="PS50110">
    <property type="entry name" value="RESPONSE_REGULATORY"/>
    <property type="match status" value="1"/>
</dbReference>
<dbReference type="GO" id="GO:0000160">
    <property type="term" value="P:phosphorelay signal transduction system"/>
    <property type="evidence" value="ECO:0007669"/>
    <property type="project" value="InterPro"/>
</dbReference>
<dbReference type="EMBL" id="BLAY01000087">
    <property type="protein sequence ID" value="GET40321.1"/>
    <property type="molecule type" value="Genomic_DNA"/>
</dbReference>
<evidence type="ECO:0000313" key="5">
    <source>
        <dbReference type="Proteomes" id="UP001050975"/>
    </source>
</evidence>
<dbReference type="PANTHER" id="PTHR44591">
    <property type="entry name" value="STRESS RESPONSE REGULATOR PROTEIN 1"/>
    <property type="match status" value="1"/>
</dbReference>
<dbReference type="InterPro" id="IPR050595">
    <property type="entry name" value="Bact_response_regulator"/>
</dbReference>
<keyword evidence="5" id="KW-1185">Reference proteome</keyword>
<comment type="caution">
    <text evidence="4">The sequence shown here is derived from an EMBL/GenBank/DDBJ whole genome shotgun (WGS) entry which is preliminary data.</text>
</comment>
<dbReference type="Pfam" id="PF00072">
    <property type="entry name" value="Response_reg"/>
    <property type="match status" value="1"/>
</dbReference>
<evidence type="ECO:0000256" key="2">
    <source>
        <dbReference type="PROSITE-ProRule" id="PRU00169"/>
    </source>
</evidence>
<feature type="modified residue" description="4-aspartylphosphate" evidence="2">
    <location>
        <position position="62"/>
    </location>
</feature>
<protein>
    <submittedName>
        <fullName evidence="4">Response regulator</fullName>
    </submittedName>
</protein>
<dbReference type="Proteomes" id="UP001050975">
    <property type="component" value="Unassembled WGS sequence"/>
</dbReference>
<dbReference type="InterPro" id="IPR011006">
    <property type="entry name" value="CheY-like_superfamily"/>
</dbReference>
<dbReference type="SUPFAM" id="SSF52172">
    <property type="entry name" value="CheY-like"/>
    <property type="match status" value="1"/>
</dbReference>
<evidence type="ECO:0000259" key="3">
    <source>
        <dbReference type="PROSITE" id="PS50110"/>
    </source>
</evidence>
<reference evidence="4" key="1">
    <citation type="submission" date="2019-10" db="EMBL/GenBank/DDBJ databases">
        <title>Draft genome sequece of Microseira wollei NIES-4236.</title>
        <authorList>
            <person name="Yamaguchi H."/>
            <person name="Suzuki S."/>
            <person name="Kawachi M."/>
        </authorList>
    </citation>
    <scope>NUCLEOTIDE SEQUENCE</scope>
    <source>
        <strain evidence="4">NIES-4236</strain>
    </source>
</reference>
<dbReference type="AlphaFoldDB" id="A0AAV3XFV9"/>
<evidence type="ECO:0000313" key="4">
    <source>
        <dbReference type="EMBL" id="GET40321.1"/>
    </source>
</evidence>
<proteinExistence type="predicted"/>
<gene>
    <name evidence="4" type="ORF">MiSe_51300</name>
</gene>
<dbReference type="SMART" id="SM00448">
    <property type="entry name" value="REC"/>
    <property type="match status" value="1"/>
</dbReference>
<feature type="domain" description="Response regulatory" evidence="3">
    <location>
        <begin position="5"/>
        <end position="128"/>
    </location>
</feature>
<dbReference type="PANTHER" id="PTHR44591:SF19">
    <property type="entry name" value="TWO-COMPONENT RESPONSE REGULATOR-RELATED"/>
    <property type="match status" value="1"/>
</dbReference>
<dbReference type="RefSeq" id="WP_226586164.1">
    <property type="nucleotide sequence ID" value="NZ_BLAY01000087.1"/>
</dbReference>
<accession>A0AAV3XFV9</accession>
<organism evidence="4 5">
    <name type="scientific">Microseira wollei NIES-4236</name>
    <dbReference type="NCBI Taxonomy" id="2530354"/>
    <lineage>
        <taxon>Bacteria</taxon>
        <taxon>Bacillati</taxon>
        <taxon>Cyanobacteriota</taxon>
        <taxon>Cyanophyceae</taxon>
        <taxon>Oscillatoriophycideae</taxon>
        <taxon>Aerosakkonematales</taxon>
        <taxon>Aerosakkonemataceae</taxon>
        <taxon>Microseira</taxon>
    </lineage>
</organism>
<evidence type="ECO:0000256" key="1">
    <source>
        <dbReference type="ARBA" id="ARBA00022553"/>
    </source>
</evidence>
<dbReference type="Gene3D" id="3.40.50.2300">
    <property type="match status" value="1"/>
</dbReference>
<name>A0AAV3XFV9_9CYAN</name>